<evidence type="ECO:0000313" key="1">
    <source>
        <dbReference type="EnsemblPlants" id="cds.evm.model.02.1566"/>
    </source>
</evidence>
<proteinExistence type="predicted"/>
<accession>A0A803NU45</accession>
<keyword evidence="2" id="KW-1185">Reference proteome</keyword>
<dbReference type="Gramene" id="evm.model.02.1566">
    <property type="protein sequence ID" value="cds.evm.model.02.1566"/>
    <property type="gene ID" value="evm.TU.02.1566"/>
</dbReference>
<protein>
    <submittedName>
        <fullName evidence="1">Uncharacterized protein</fullName>
    </submittedName>
</protein>
<organism evidence="1 2">
    <name type="scientific">Cannabis sativa</name>
    <name type="common">Hemp</name>
    <name type="synonym">Marijuana</name>
    <dbReference type="NCBI Taxonomy" id="3483"/>
    <lineage>
        <taxon>Eukaryota</taxon>
        <taxon>Viridiplantae</taxon>
        <taxon>Streptophyta</taxon>
        <taxon>Embryophyta</taxon>
        <taxon>Tracheophyta</taxon>
        <taxon>Spermatophyta</taxon>
        <taxon>Magnoliopsida</taxon>
        <taxon>eudicotyledons</taxon>
        <taxon>Gunneridae</taxon>
        <taxon>Pentapetalae</taxon>
        <taxon>rosids</taxon>
        <taxon>fabids</taxon>
        <taxon>Rosales</taxon>
        <taxon>Cannabaceae</taxon>
        <taxon>Cannabis</taxon>
    </lineage>
</organism>
<reference evidence="1" key="2">
    <citation type="submission" date="2021-03" db="UniProtKB">
        <authorList>
            <consortium name="EnsemblPlants"/>
        </authorList>
    </citation>
    <scope>IDENTIFICATION</scope>
</reference>
<dbReference type="Proteomes" id="UP000596661">
    <property type="component" value="Chromosome 2"/>
</dbReference>
<reference evidence="1" key="1">
    <citation type="submission" date="2018-11" db="EMBL/GenBank/DDBJ databases">
        <authorList>
            <person name="Grassa J C."/>
        </authorList>
    </citation>
    <scope>NUCLEOTIDE SEQUENCE [LARGE SCALE GENOMIC DNA]</scope>
</reference>
<name>A0A803NU45_CANSA</name>
<dbReference type="EMBL" id="UZAU01000206">
    <property type="status" value="NOT_ANNOTATED_CDS"/>
    <property type="molecule type" value="Genomic_DNA"/>
</dbReference>
<sequence>MAKFKLEKFNEIWYFALWRESLKEILVHQKVAKVLGDAKLLSEKKDKEVVEMEEMAYYTIIMHLSNNVRRKLTNIVTTKGIWEKLEELYLKPSISSKINLLQ</sequence>
<evidence type="ECO:0000313" key="2">
    <source>
        <dbReference type="Proteomes" id="UP000596661"/>
    </source>
</evidence>
<dbReference type="AlphaFoldDB" id="A0A803NU45"/>
<dbReference type="EnsemblPlants" id="evm.model.02.1566">
    <property type="protein sequence ID" value="cds.evm.model.02.1566"/>
    <property type="gene ID" value="evm.TU.02.1566"/>
</dbReference>